<sequence>MVKIGKLNLTPEQRKRTFHLPIRQSVFVPSTSGIKSQKRISKAQT</sequence>
<proteinExistence type="predicted"/>
<dbReference type="EMBL" id="LAZR01029672">
    <property type="protein sequence ID" value="KKL58871.1"/>
    <property type="molecule type" value="Genomic_DNA"/>
</dbReference>
<evidence type="ECO:0000313" key="1">
    <source>
        <dbReference type="EMBL" id="KKL58871.1"/>
    </source>
</evidence>
<reference evidence="1" key="1">
    <citation type="journal article" date="2015" name="Nature">
        <title>Complex archaea that bridge the gap between prokaryotes and eukaryotes.</title>
        <authorList>
            <person name="Spang A."/>
            <person name="Saw J.H."/>
            <person name="Jorgensen S.L."/>
            <person name="Zaremba-Niedzwiedzka K."/>
            <person name="Martijn J."/>
            <person name="Lind A.E."/>
            <person name="van Eijk R."/>
            <person name="Schleper C."/>
            <person name="Guy L."/>
            <person name="Ettema T.J."/>
        </authorList>
    </citation>
    <scope>NUCLEOTIDE SEQUENCE</scope>
</reference>
<gene>
    <name evidence="1" type="ORF">LCGC14_2220950</name>
</gene>
<dbReference type="AlphaFoldDB" id="A0A0F9DYJ0"/>
<protein>
    <submittedName>
        <fullName evidence="1">Uncharacterized protein</fullName>
    </submittedName>
</protein>
<name>A0A0F9DYJ0_9ZZZZ</name>
<comment type="caution">
    <text evidence="1">The sequence shown here is derived from an EMBL/GenBank/DDBJ whole genome shotgun (WGS) entry which is preliminary data.</text>
</comment>
<feature type="non-terminal residue" evidence="1">
    <location>
        <position position="45"/>
    </location>
</feature>
<organism evidence="1">
    <name type="scientific">marine sediment metagenome</name>
    <dbReference type="NCBI Taxonomy" id="412755"/>
    <lineage>
        <taxon>unclassified sequences</taxon>
        <taxon>metagenomes</taxon>
        <taxon>ecological metagenomes</taxon>
    </lineage>
</organism>
<accession>A0A0F9DYJ0</accession>